<feature type="transmembrane region" description="Helical" evidence="1">
    <location>
        <begin position="5"/>
        <end position="22"/>
    </location>
</feature>
<dbReference type="AlphaFoldDB" id="A0A1J4MIT6"/>
<accession>A0A1J4MIT6</accession>
<evidence type="ECO:0000313" key="2">
    <source>
        <dbReference type="EMBL" id="OII73927.1"/>
    </source>
</evidence>
<dbReference type="GeneID" id="39979519"/>
<name>A0A1J4MIT6_9CRYT</name>
<evidence type="ECO:0000256" key="1">
    <source>
        <dbReference type="SAM" id="Phobius"/>
    </source>
</evidence>
<feature type="transmembrane region" description="Helical" evidence="1">
    <location>
        <begin position="327"/>
        <end position="348"/>
    </location>
</feature>
<keyword evidence="1" id="KW-1133">Transmembrane helix</keyword>
<keyword evidence="1" id="KW-0812">Transmembrane</keyword>
<dbReference type="OrthoDB" id="342753at2759"/>
<feature type="transmembrane region" description="Helical" evidence="1">
    <location>
        <begin position="88"/>
        <end position="111"/>
    </location>
</feature>
<feature type="transmembrane region" description="Helical" evidence="1">
    <location>
        <begin position="396"/>
        <end position="416"/>
    </location>
</feature>
<feature type="transmembrane region" description="Helical" evidence="1">
    <location>
        <begin position="254"/>
        <end position="275"/>
    </location>
</feature>
<feature type="transmembrane region" description="Helical" evidence="1">
    <location>
        <begin position="360"/>
        <end position="384"/>
    </location>
</feature>
<organism evidence="2 3">
    <name type="scientific">Cryptosporidium ubiquitum</name>
    <dbReference type="NCBI Taxonomy" id="857276"/>
    <lineage>
        <taxon>Eukaryota</taxon>
        <taxon>Sar</taxon>
        <taxon>Alveolata</taxon>
        <taxon>Apicomplexa</taxon>
        <taxon>Conoidasida</taxon>
        <taxon>Coccidia</taxon>
        <taxon>Eucoccidiorida</taxon>
        <taxon>Eimeriorina</taxon>
        <taxon>Cryptosporidiidae</taxon>
        <taxon>Cryptosporidium</taxon>
    </lineage>
</organism>
<comment type="caution">
    <text evidence="2">The sequence shown here is derived from an EMBL/GenBank/DDBJ whole genome shotgun (WGS) entry which is preliminary data.</text>
</comment>
<dbReference type="Pfam" id="PF06728">
    <property type="entry name" value="PIG-U"/>
    <property type="match status" value="1"/>
</dbReference>
<dbReference type="Proteomes" id="UP000186176">
    <property type="component" value="Unassembled WGS sequence"/>
</dbReference>
<dbReference type="EMBL" id="LRBP01000013">
    <property type="protein sequence ID" value="OII73927.1"/>
    <property type="molecule type" value="Genomic_DNA"/>
</dbReference>
<feature type="transmembrane region" description="Helical" evidence="1">
    <location>
        <begin position="428"/>
        <end position="450"/>
    </location>
</feature>
<reference evidence="2 3" key="1">
    <citation type="submission" date="2016-10" db="EMBL/GenBank/DDBJ databases">
        <title>Reductive evolution of mitochondrial metabolism and differential evolution of invasion-related proteins in Cryptosporidium.</title>
        <authorList>
            <person name="Liu S."/>
            <person name="Roellig D.M."/>
            <person name="Guo Y."/>
            <person name="Li N."/>
            <person name="Frace M.A."/>
            <person name="Tang K."/>
            <person name="Zhang L."/>
            <person name="Feng Y."/>
            <person name="Xiao L."/>
        </authorList>
    </citation>
    <scope>NUCLEOTIDE SEQUENCE [LARGE SCALE GENOMIC DNA]</scope>
    <source>
        <strain evidence="2">39726</strain>
    </source>
</reference>
<evidence type="ECO:0008006" key="4">
    <source>
        <dbReference type="Google" id="ProtNLM"/>
    </source>
</evidence>
<dbReference type="VEuPathDB" id="CryptoDB:cubi_02729"/>
<dbReference type="RefSeq" id="XP_028875147.1">
    <property type="nucleotide sequence ID" value="XM_029019740.1"/>
</dbReference>
<evidence type="ECO:0000313" key="3">
    <source>
        <dbReference type="Proteomes" id="UP000186176"/>
    </source>
</evidence>
<gene>
    <name evidence="2" type="ORF">cubi_02729</name>
</gene>
<keyword evidence="1" id="KW-0472">Membrane</keyword>
<feature type="transmembrane region" description="Helical" evidence="1">
    <location>
        <begin position="132"/>
        <end position="150"/>
    </location>
</feature>
<keyword evidence="3" id="KW-1185">Reference proteome</keyword>
<sequence>MERNLILLVIVSILIKLSFFLFTEHDLDEYTNGFFNTLGQNFAEVLEFCSFKEYGNLTYYASKRTNFPVILLELISGICSSINSRFGLILPFIIINFIHFLQGILIYSYLIKCYPILSALSKTMIEKKYYQMSVNFLLGLFWINPISIYYGSLLSFGIELELLFQLLLLWISVDSTRKYRALLPIICGLNVYYSPNISISLIPSALSLFLLGNNHYLKLQVSPKQFDNYKMYFTKFWDNFQSDYLTSKQIFKTISFFTSFLITFLSLHIFSLILINNRNDNNHIFTFKQYIYTYIIQNFTLLENKDLNPYLNVYWFLMYCIAPEFRLFFQIILGSCLIIYAFIINISLGKVPFKALQSQLLLCFIFKSNPTFLNYLLIFFFILFDSVTLFESKSGFIASFSFIFWIICIPLAFLIRPIWILENSLDSNLYYSLTLIGNFSIIIFICEWIKSLFNTLVKYNQNLDNIKQE</sequence>
<protein>
    <recommendedName>
        <fullName evidence="4">GPI transamidase subunit PIG-U</fullName>
    </recommendedName>
</protein>
<proteinExistence type="predicted"/>